<dbReference type="Gene3D" id="3.90.1200.10">
    <property type="match status" value="1"/>
</dbReference>
<comment type="caution">
    <text evidence="2">The sequence shown here is derived from an EMBL/GenBank/DDBJ whole genome shotgun (WGS) entry which is preliminary data.</text>
</comment>
<dbReference type="OrthoDB" id="9800774at2"/>
<dbReference type="Pfam" id="PF01636">
    <property type="entry name" value="APH"/>
    <property type="match status" value="1"/>
</dbReference>
<organism evidence="2 3">
    <name type="scientific">Clostridium vincentii</name>
    <dbReference type="NCBI Taxonomy" id="52704"/>
    <lineage>
        <taxon>Bacteria</taxon>
        <taxon>Bacillati</taxon>
        <taxon>Bacillota</taxon>
        <taxon>Clostridia</taxon>
        <taxon>Eubacteriales</taxon>
        <taxon>Clostridiaceae</taxon>
        <taxon>Clostridium</taxon>
    </lineage>
</organism>
<dbReference type="EMBL" id="PVXQ01000007">
    <property type="protein sequence ID" value="PRR83371.1"/>
    <property type="molecule type" value="Genomic_DNA"/>
</dbReference>
<dbReference type="PANTHER" id="PTHR21310">
    <property type="entry name" value="AMINOGLYCOSIDE PHOSPHOTRANSFERASE-RELATED-RELATED"/>
    <property type="match status" value="1"/>
</dbReference>
<dbReference type="InterPro" id="IPR051678">
    <property type="entry name" value="AGP_Transferase"/>
</dbReference>
<dbReference type="GO" id="GO:0004672">
    <property type="term" value="F:protein kinase activity"/>
    <property type="evidence" value="ECO:0007669"/>
    <property type="project" value="InterPro"/>
</dbReference>
<protein>
    <submittedName>
        <fullName evidence="2">Phosphotransferase enzyme family protein</fullName>
    </submittedName>
</protein>
<keyword evidence="3" id="KW-1185">Reference proteome</keyword>
<dbReference type="PANTHER" id="PTHR21310:SF40">
    <property type="entry name" value="AMINOGLYCOSIDE PHOSPHOTRANSFERASE DOMAIN-CONTAINING PROTEIN-RELATED"/>
    <property type="match status" value="1"/>
</dbReference>
<dbReference type="GO" id="GO:0005524">
    <property type="term" value="F:ATP binding"/>
    <property type="evidence" value="ECO:0007669"/>
    <property type="project" value="InterPro"/>
</dbReference>
<evidence type="ECO:0000313" key="3">
    <source>
        <dbReference type="Proteomes" id="UP000239471"/>
    </source>
</evidence>
<dbReference type="Proteomes" id="UP000239471">
    <property type="component" value="Unassembled WGS sequence"/>
</dbReference>
<keyword evidence="2" id="KW-0808">Transferase</keyword>
<dbReference type="InterPro" id="IPR011009">
    <property type="entry name" value="Kinase-like_dom_sf"/>
</dbReference>
<evidence type="ECO:0000313" key="2">
    <source>
        <dbReference type="EMBL" id="PRR83371.1"/>
    </source>
</evidence>
<dbReference type="InterPro" id="IPR000719">
    <property type="entry name" value="Prot_kinase_dom"/>
</dbReference>
<dbReference type="InterPro" id="IPR002575">
    <property type="entry name" value="Aminoglycoside_PTrfase"/>
</dbReference>
<dbReference type="AlphaFoldDB" id="A0A2T0BHJ5"/>
<feature type="domain" description="Protein kinase" evidence="1">
    <location>
        <begin position="4"/>
        <end position="284"/>
    </location>
</feature>
<reference evidence="2 3" key="1">
    <citation type="submission" date="2018-03" db="EMBL/GenBank/DDBJ databases">
        <title>Genome sequence of Clostridium vincentii DSM 10228.</title>
        <authorList>
            <person name="Poehlein A."/>
            <person name="Daniel R."/>
        </authorList>
    </citation>
    <scope>NUCLEOTIDE SEQUENCE [LARGE SCALE GENOMIC DNA]</scope>
    <source>
        <strain evidence="2 3">DSM 10228</strain>
    </source>
</reference>
<name>A0A2T0BHJ5_9CLOT</name>
<sequence>MYDLSKLKLIASGGQADIYELDNDKILRVLRNPQDKAYALTEFYVMKALEDNGKEVPKVYEFINVDNKPAIIMQRIYGKTMLLQMQKKPYQLFSQVKKLASLQIEIAGSAKGLNLSPIKQRARYLISKVEMLDSEMKDFVIDVIDELPEGNDICHGDFHPGNIIISEDKYYVIDWFGVTSGRKLSDIAHTFILMKNTPKIESVSKMEHFITSTVGNLISGRYISNCNKIEQFDWSEFSKWLIVRAAERLYYGMPSEKANLISFIKKCMKADKSKISSNKWWKLL</sequence>
<dbReference type="PROSITE" id="PS50011">
    <property type="entry name" value="PROTEIN_KINASE_DOM"/>
    <property type="match status" value="1"/>
</dbReference>
<dbReference type="SUPFAM" id="SSF56112">
    <property type="entry name" value="Protein kinase-like (PK-like)"/>
    <property type="match status" value="1"/>
</dbReference>
<proteinExistence type="predicted"/>
<gene>
    <name evidence="2" type="ORF">CLVI_09180</name>
</gene>
<evidence type="ECO:0000259" key="1">
    <source>
        <dbReference type="PROSITE" id="PS50011"/>
    </source>
</evidence>
<accession>A0A2T0BHJ5</accession>